<protein>
    <submittedName>
        <fullName evidence="2">Uncharacterized protein</fullName>
    </submittedName>
</protein>
<reference evidence="2" key="1">
    <citation type="journal article" date="2020" name="Stud. Mycol.">
        <title>101 Dothideomycetes genomes: a test case for predicting lifestyles and emergence of pathogens.</title>
        <authorList>
            <person name="Haridas S."/>
            <person name="Albert R."/>
            <person name="Binder M."/>
            <person name="Bloem J."/>
            <person name="Labutti K."/>
            <person name="Salamov A."/>
            <person name="Andreopoulos B."/>
            <person name="Baker S."/>
            <person name="Barry K."/>
            <person name="Bills G."/>
            <person name="Bluhm B."/>
            <person name="Cannon C."/>
            <person name="Castanera R."/>
            <person name="Culley D."/>
            <person name="Daum C."/>
            <person name="Ezra D."/>
            <person name="Gonzalez J."/>
            <person name="Henrissat B."/>
            <person name="Kuo A."/>
            <person name="Liang C."/>
            <person name="Lipzen A."/>
            <person name="Lutzoni F."/>
            <person name="Magnuson J."/>
            <person name="Mondo S."/>
            <person name="Nolan M."/>
            <person name="Ohm R."/>
            <person name="Pangilinan J."/>
            <person name="Park H.-J."/>
            <person name="Ramirez L."/>
            <person name="Alfaro M."/>
            <person name="Sun H."/>
            <person name="Tritt A."/>
            <person name="Yoshinaga Y."/>
            <person name="Zwiers L.-H."/>
            <person name="Turgeon B."/>
            <person name="Goodwin S."/>
            <person name="Spatafora J."/>
            <person name="Crous P."/>
            <person name="Grigoriev I."/>
        </authorList>
    </citation>
    <scope>NUCLEOTIDE SEQUENCE</scope>
    <source>
        <strain evidence="2">CBS 279.74</strain>
    </source>
</reference>
<dbReference type="EMBL" id="MU005766">
    <property type="protein sequence ID" value="KAF2712528.1"/>
    <property type="molecule type" value="Genomic_DNA"/>
</dbReference>
<dbReference type="AlphaFoldDB" id="A0A6G1KI71"/>
<feature type="transmembrane region" description="Helical" evidence="1">
    <location>
        <begin position="29"/>
        <end position="51"/>
    </location>
</feature>
<evidence type="ECO:0000256" key="1">
    <source>
        <dbReference type="SAM" id="Phobius"/>
    </source>
</evidence>
<dbReference type="OrthoDB" id="5427664at2759"/>
<dbReference type="Proteomes" id="UP000799428">
    <property type="component" value="Unassembled WGS sequence"/>
</dbReference>
<keyword evidence="1" id="KW-1133">Transmembrane helix</keyword>
<proteinExistence type="predicted"/>
<name>A0A6G1KI71_9PLEO</name>
<keyword evidence="1" id="KW-0472">Membrane</keyword>
<gene>
    <name evidence="2" type="ORF">K504DRAFT_206294</name>
</gene>
<sequence length="196" mass="21649">MAEKTCHYDCSSYPDKLGPYPDISDIGVFLGYSITAGLAVVIVIGCFLIAYRPDEDPFATKSGVQSNSNFQPNPTDRAIVQRLQPILPSLGLSRQDDHPLHRDMTKAMLTMSDIQLLAGLSILISGFTQIRCGLSAYHWQKLVPSLVCKHHTPLLLDLSSKLSMQTASRARVADLYDGSHGCHVNRGHNSHPLFRF</sequence>
<accession>A0A6G1KI71</accession>
<keyword evidence="3" id="KW-1185">Reference proteome</keyword>
<organism evidence="2 3">
    <name type="scientific">Pleomassaria siparia CBS 279.74</name>
    <dbReference type="NCBI Taxonomy" id="1314801"/>
    <lineage>
        <taxon>Eukaryota</taxon>
        <taxon>Fungi</taxon>
        <taxon>Dikarya</taxon>
        <taxon>Ascomycota</taxon>
        <taxon>Pezizomycotina</taxon>
        <taxon>Dothideomycetes</taxon>
        <taxon>Pleosporomycetidae</taxon>
        <taxon>Pleosporales</taxon>
        <taxon>Pleomassariaceae</taxon>
        <taxon>Pleomassaria</taxon>
    </lineage>
</organism>
<keyword evidence="1" id="KW-0812">Transmembrane</keyword>
<evidence type="ECO:0000313" key="3">
    <source>
        <dbReference type="Proteomes" id="UP000799428"/>
    </source>
</evidence>
<evidence type="ECO:0000313" key="2">
    <source>
        <dbReference type="EMBL" id="KAF2712528.1"/>
    </source>
</evidence>